<dbReference type="RefSeq" id="XP_011130819.1">
    <property type="nucleotide sequence ID" value="XM_011132517.1"/>
</dbReference>
<dbReference type="PANTHER" id="PTHR11214">
    <property type="entry name" value="BETA-1,3-N-ACETYLGLUCOSAMINYLTRANSFERASE"/>
    <property type="match status" value="1"/>
</dbReference>
<evidence type="ECO:0000256" key="7">
    <source>
        <dbReference type="ARBA" id="ARBA00022989"/>
    </source>
</evidence>
<dbReference type="InterPro" id="IPR002659">
    <property type="entry name" value="Glyco_trans_31"/>
</dbReference>
<feature type="region of interest" description="Disordered" evidence="10">
    <location>
        <begin position="665"/>
        <end position="696"/>
    </location>
</feature>
<dbReference type="GeneID" id="22913233"/>
<dbReference type="GO" id="GO:0006493">
    <property type="term" value="P:protein O-linked glycosylation"/>
    <property type="evidence" value="ECO:0007669"/>
    <property type="project" value="TreeGrafter"/>
</dbReference>
<comment type="similarity">
    <text evidence="2">Belongs to the glycosyltransferase 31 family.</text>
</comment>
<keyword evidence="5" id="KW-0812">Transmembrane</keyword>
<dbReference type="Pfam" id="PF01762">
    <property type="entry name" value="Galactosyl_T"/>
    <property type="match status" value="1"/>
</dbReference>
<keyword evidence="12" id="KW-1185">Reference proteome</keyword>
<keyword evidence="6" id="KW-0735">Signal-anchor</keyword>
<gene>
    <name evidence="11" type="ORF">GNI_089960</name>
</gene>
<evidence type="ECO:0000313" key="12">
    <source>
        <dbReference type="Proteomes" id="UP000019763"/>
    </source>
</evidence>
<evidence type="ECO:0000256" key="6">
    <source>
        <dbReference type="ARBA" id="ARBA00022968"/>
    </source>
</evidence>
<dbReference type="GO" id="GO:0016758">
    <property type="term" value="F:hexosyltransferase activity"/>
    <property type="evidence" value="ECO:0007669"/>
    <property type="project" value="InterPro"/>
</dbReference>
<comment type="caution">
    <text evidence="11">The sequence shown here is derived from an EMBL/GenBank/DDBJ whole genome shotgun (WGS) entry which is preliminary data.</text>
</comment>
<keyword evidence="8" id="KW-0333">Golgi apparatus</keyword>
<dbReference type="EMBL" id="AFNH02000672">
    <property type="protein sequence ID" value="EZG60710.1"/>
    <property type="molecule type" value="Genomic_DNA"/>
</dbReference>
<evidence type="ECO:0000313" key="11">
    <source>
        <dbReference type="EMBL" id="EZG60710.1"/>
    </source>
</evidence>
<dbReference type="GO" id="GO:0000139">
    <property type="term" value="C:Golgi membrane"/>
    <property type="evidence" value="ECO:0007669"/>
    <property type="project" value="UniProtKB-SubCell"/>
</dbReference>
<keyword evidence="7" id="KW-1133">Transmembrane helix</keyword>
<proteinExistence type="inferred from homology"/>
<evidence type="ECO:0000256" key="10">
    <source>
        <dbReference type="SAM" id="MobiDB-lite"/>
    </source>
</evidence>
<dbReference type="VEuPathDB" id="CryptoDB:GNI_089960"/>
<evidence type="ECO:0000256" key="5">
    <source>
        <dbReference type="ARBA" id="ARBA00022692"/>
    </source>
</evidence>
<evidence type="ECO:0000256" key="3">
    <source>
        <dbReference type="ARBA" id="ARBA00022676"/>
    </source>
</evidence>
<accession>A0A023B5I8</accession>
<evidence type="ECO:0000256" key="4">
    <source>
        <dbReference type="ARBA" id="ARBA00022679"/>
    </source>
</evidence>
<sequence>MLFEQVGVHNYLFVSGTADYQSNLRLAQESDKHGDLVIGGFIDSAENRDVGGHATGLRFVAECLSGVYPSETLVGLSTSTVPNFHQLSSLLLELGESPWTAANWDANNTRIVASDGAGIVANWVVLGQDVNALSNSYLLRIRDSKTLVDYLLNLHDRWWTAPTDAGEDDSDSAAGVQGAVEAASGSDSGYRAGSEAGLRFTGGGYFIPPESPVYDKSFMAVLGLAAKETGLNILSTDKFWTDKQTPCFSKWTNCICSGWLTTEVVDPADAEAITRTVHEKCPPETFDLDAPSKNGLQGTPLRGPAFPEVVFEAVGLCATLPRTAILLFSKPTDSKQRTRARTQLHTITGGRVKPVFPLGRVDGAWGLEVDRRLRREQAEFNDLLIGNYYDSYETLSSKTAMGLQWASDCMKENSKVLWVVKTDVDMVVNYPLLNQILDSIVDQGLDPKNGLIGGSESTGEESASDKELWRVQENTFWMGNVWSDNSVPVIKDLTVKNADALALDFYPAYVSGGFYVMNRNMTELFVKGRTKWFDAYFRNEDAMVGLVTNEFKIQPLHLHGVLAVGFGMTDNVVCKQGSISLTDCDCHSLLCFSGTKNENEIAASFVDLCDWSESYTLKTILPLERQHMDVATALNALAKASKETKTVHLTPSNEIQAMQKRMEGFLPTGSTTPPPSGRIEDAHYEGPDSGGPWSIA</sequence>
<reference evidence="11" key="1">
    <citation type="submission" date="2013-12" db="EMBL/GenBank/DDBJ databases">
        <authorList>
            <person name="Omoto C.K."/>
            <person name="Sibley D."/>
            <person name="Venepally P."/>
            <person name="Hadjithomas M."/>
            <person name="Karamycheva S."/>
            <person name="Brunk B."/>
            <person name="Roos D."/>
            <person name="Caler E."/>
            <person name="Lorenzi H."/>
        </authorList>
    </citation>
    <scope>NUCLEOTIDE SEQUENCE</scope>
</reference>
<protein>
    <submittedName>
        <fullName evidence="11">Galactosyltransferase</fullName>
    </submittedName>
</protein>
<keyword evidence="4" id="KW-0808">Transferase</keyword>
<keyword evidence="3 11" id="KW-0328">Glycosyltransferase</keyword>
<comment type="subcellular location">
    <subcellularLocation>
        <location evidence="1">Golgi apparatus membrane</location>
        <topology evidence="1">Single-pass type II membrane protein</topology>
    </subcellularLocation>
</comment>
<keyword evidence="9" id="KW-0472">Membrane</keyword>
<evidence type="ECO:0000256" key="1">
    <source>
        <dbReference type="ARBA" id="ARBA00004323"/>
    </source>
</evidence>
<dbReference type="Proteomes" id="UP000019763">
    <property type="component" value="Unassembled WGS sequence"/>
</dbReference>
<dbReference type="PANTHER" id="PTHR11214:SF3">
    <property type="entry name" value="BETA-1,3-GALACTOSYLTRANSFERASE 6"/>
    <property type="match status" value="1"/>
</dbReference>
<evidence type="ECO:0000256" key="9">
    <source>
        <dbReference type="ARBA" id="ARBA00023136"/>
    </source>
</evidence>
<dbReference type="OrthoDB" id="2139606at2759"/>
<dbReference type="AlphaFoldDB" id="A0A023B5I8"/>
<evidence type="ECO:0000256" key="2">
    <source>
        <dbReference type="ARBA" id="ARBA00008661"/>
    </source>
</evidence>
<organism evidence="11 12">
    <name type="scientific">Gregarina niphandrodes</name>
    <name type="common">Septate eugregarine</name>
    <dbReference type="NCBI Taxonomy" id="110365"/>
    <lineage>
        <taxon>Eukaryota</taxon>
        <taxon>Sar</taxon>
        <taxon>Alveolata</taxon>
        <taxon>Apicomplexa</taxon>
        <taxon>Conoidasida</taxon>
        <taxon>Gregarinasina</taxon>
        <taxon>Eugregarinorida</taxon>
        <taxon>Gregarinidae</taxon>
        <taxon>Gregarina</taxon>
    </lineage>
</organism>
<evidence type="ECO:0000256" key="8">
    <source>
        <dbReference type="ARBA" id="ARBA00023034"/>
    </source>
</evidence>
<dbReference type="Gene3D" id="3.90.550.50">
    <property type="match status" value="1"/>
</dbReference>
<name>A0A023B5I8_GRENI</name>